<proteinExistence type="predicted"/>
<feature type="compositionally biased region" description="Low complexity" evidence="1">
    <location>
        <begin position="74"/>
        <end position="86"/>
    </location>
</feature>
<feature type="compositionally biased region" description="Polar residues" evidence="1">
    <location>
        <begin position="149"/>
        <end position="159"/>
    </location>
</feature>
<feature type="compositionally biased region" description="Basic and acidic residues" evidence="1">
    <location>
        <begin position="120"/>
        <end position="137"/>
    </location>
</feature>
<reference evidence="2" key="1">
    <citation type="submission" date="2022-11" db="EMBL/GenBank/DDBJ databases">
        <authorList>
            <person name="Morgan W.R."/>
            <person name="Tartar A."/>
        </authorList>
    </citation>
    <scope>NUCLEOTIDE SEQUENCE</scope>
    <source>
        <strain evidence="2">ARSEF 373</strain>
    </source>
</reference>
<gene>
    <name evidence="2" type="ORF">N0F65_000552</name>
</gene>
<evidence type="ECO:0000256" key="1">
    <source>
        <dbReference type="SAM" id="MobiDB-lite"/>
    </source>
</evidence>
<reference evidence="2" key="2">
    <citation type="journal article" date="2023" name="Microbiol Resour">
        <title>Decontamination and Annotation of the Draft Genome Sequence of the Oomycete Lagenidium giganteum ARSEF 373.</title>
        <authorList>
            <person name="Morgan W.R."/>
            <person name="Tartar A."/>
        </authorList>
    </citation>
    <scope>NUCLEOTIDE SEQUENCE</scope>
    <source>
        <strain evidence="2">ARSEF 373</strain>
    </source>
</reference>
<protein>
    <recommendedName>
        <fullName evidence="4">PH domain-containing protein</fullName>
    </recommendedName>
</protein>
<evidence type="ECO:0008006" key="4">
    <source>
        <dbReference type="Google" id="ProtNLM"/>
    </source>
</evidence>
<dbReference type="SUPFAM" id="SSF50729">
    <property type="entry name" value="PH domain-like"/>
    <property type="match status" value="1"/>
</dbReference>
<accession>A0AAV2Z146</accession>
<dbReference type="AlphaFoldDB" id="A0AAV2Z146"/>
<name>A0AAV2Z146_9STRA</name>
<feature type="region of interest" description="Disordered" evidence="1">
    <location>
        <begin position="41"/>
        <end position="93"/>
    </location>
</feature>
<organism evidence="2 3">
    <name type="scientific">Lagenidium giganteum</name>
    <dbReference type="NCBI Taxonomy" id="4803"/>
    <lineage>
        <taxon>Eukaryota</taxon>
        <taxon>Sar</taxon>
        <taxon>Stramenopiles</taxon>
        <taxon>Oomycota</taxon>
        <taxon>Peronosporomycetes</taxon>
        <taxon>Pythiales</taxon>
        <taxon>Pythiaceae</taxon>
    </lineage>
</organism>
<sequence>MSDTTELNFDDEALLEDNVRKLVLEIEHESLCDGPEAILEAASLDDDEADDQQVQAANNSQPPAPTKGAPNKRSSSLSAPSGSSASDPTHASYILPPRISNEFVQQHLTTSVRRLVLDLKDSSDRDMNQPAESDGRSPEAAVPRRRGNSCPTPYKSSPETSAASISTNTSTTSRTISTNSTVLTRFRRKPKTYLYTDEELESIEGARWKIVELAFRFGGKHRFYLVQAVNMFFPLRKYGRRGGPHPTRLHCNRCGTLQWQHKRGGLSEAVDLADARQVVEGRQTAVFLKYASSKKLESCCFSIVFDSRTLDLETQSPSHRDWLMSALRTLISYSRKQRAMEQRVIAERMPSSVTGGNVDYNSTLAGNGNKLQHSATVSA</sequence>
<feature type="compositionally biased region" description="Low complexity" evidence="1">
    <location>
        <begin position="52"/>
        <end position="61"/>
    </location>
</feature>
<comment type="caution">
    <text evidence="2">The sequence shown here is derived from an EMBL/GenBank/DDBJ whole genome shotgun (WGS) entry which is preliminary data.</text>
</comment>
<evidence type="ECO:0000313" key="2">
    <source>
        <dbReference type="EMBL" id="DBA00367.1"/>
    </source>
</evidence>
<dbReference type="InterPro" id="IPR011993">
    <property type="entry name" value="PH-like_dom_sf"/>
</dbReference>
<dbReference type="Proteomes" id="UP001146120">
    <property type="component" value="Unassembled WGS sequence"/>
</dbReference>
<feature type="compositionally biased region" description="Low complexity" evidence="1">
    <location>
        <begin position="160"/>
        <end position="173"/>
    </location>
</feature>
<keyword evidence="3" id="KW-1185">Reference proteome</keyword>
<evidence type="ECO:0000313" key="3">
    <source>
        <dbReference type="Proteomes" id="UP001146120"/>
    </source>
</evidence>
<dbReference type="Gene3D" id="2.30.29.30">
    <property type="entry name" value="Pleckstrin-homology domain (PH domain)/Phosphotyrosine-binding domain (PTB)"/>
    <property type="match status" value="1"/>
</dbReference>
<dbReference type="EMBL" id="DAKRPA010000065">
    <property type="protein sequence ID" value="DBA00367.1"/>
    <property type="molecule type" value="Genomic_DNA"/>
</dbReference>
<feature type="region of interest" description="Disordered" evidence="1">
    <location>
        <begin position="120"/>
        <end position="173"/>
    </location>
</feature>